<dbReference type="RefSeq" id="WP_089652290.1">
    <property type="nucleotide sequence ID" value="NZ_FNIZ01000008.1"/>
</dbReference>
<sequence>MGQHYGPQDKIPFRTSTLIWIYDKDEQLRLVLGPKGHPPPLGRKGTANYVHSAGGVIGHHYLSEKGRAESAKIPHYNSWYTEELNGEVSLEFTVPAGNPEVSWIQNEGRAVIVDRDGHLVEFIIREPRDRNGTEGPEKEVFAEGGDYELIDEWIGGYKADNVTLETALKAVLSGTRVSVGEVDDFGTQSVNIGSTSVKNAVYELIKLFGGERRLRVDADGPNITKRYIDVLKRRGFDNGQTFEHGRNTMSTSRVVDSTGVKTALYGYGASQENDGPRITFADVEWSVANGDPVDKPLGQTWVGDPDALQEWGYDQGRRHRFGEYSGQEEDPGILLFNTWQDLQTKKDAVRTYDFQVVLFQNKKGYEHLRTRLGDTVYGFDREVQPNIEIEASIIIYKQNLNDSNLDEVTLGNFRNSFETASRVRNVEKVVERDRGNWDKKETPEGAQEKAETAAQSALDAAQQEISDANDRIDAALLDLEGAKTDISDAQDLIDAVTSDKDGVTVLDGTLITNEIIAENAILTGTLTANDAIIISLTTESMIAIDADIQNATITGTLSSVDGTFTGELIGASITSGSTIDVATDANIGDNLYLGEYFGSSMKSIFFNNLARINGGVGPIAAGMQLSADYIQLGDDVYFGGSSTSAKIYFDANDGQFYRTVSETGMCGAYGYNPYSSTGKNIGGNAVNFNIEKDYTPSGVSFDVDGSYGATEHYTALNSKGFWFYIQNTDTTNDHKYWRGTYTC</sequence>
<evidence type="ECO:0000313" key="4">
    <source>
        <dbReference type="Proteomes" id="UP000198860"/>
    </source>
</evidence>
<organism evidence="3 4">
    <name type="scientific">Halobacillus aidingensis</name>
    <dbReference type="NCBI Taxonomy" id="240303"/>
    <lineage>
        <taxon>Bacteria</taxon>
        <taxon>Bacillati</taxon>
        <taxon>Bacillota</taxon>
        <taxon>Bacilli</taxon>
        <taxon>Bacillales</taxon>
        <taxon>Bacillaceae</taxon>
        <taxon>Halobacillus</taxon>
    </lineage>
</organism>
<dbReference type="InterPro" id="IPR010572">
    <property type="entry name" value="Tail_dom"/>
</dbReference>
<dbReference type="OrthoDB" id="2240714at2"/>
<evidence type="ECO:0000256" key="1">
    <source>
        <dbReference type="SAM" id="Coils"/>
    </source>
</evidence>
<dbReference type="InterPro" id="IPR007119">
    <property type="entry name" value="Phage_tail_spike_N"/>
</dbReference>
<gene>
    <name evidence="3" type="ORF">SAMN05421677_10811</name>
</gene>
<evidence type="ECO:0000313" key="3">
    <source>
        <dbReference type="EMBL" id="SDO78808.1"/>
    </source>
</evidence>
<dbReference type="EMBL" id="FNIZ01000008">
    <property type="protein sequence ID" value="SDO78808.1"/>
    <property type="molecule type" value="Genomic_DNA"/>
</dbReference>
<dbReference type="Pfam" id="PF06605">
    <property type="entry name" value="Prophage_tail"/>
    <property type="match status" value="1"/>
</dbReference>
<keyword evidence="4" id="KW-1185">Reference proteome</keyword>
<reference evidence="4" key="1">
    <citation type="submission" date="2016-10" db="EMBL/GenBank/DDBJ databases">
        <authorList>
            <person name="Varghese N."/>
            <person name="Submissions S."/>
        </authorList>
    </citation>
    <scope>NUCLEOTIDE SEQUENCE [LARGE SCALE GENOMIC DNA]</scope>
    <source>
        <strain evidence="4">CGMCC 1.3703</strain>
    </source>
</reference>
<dbReference type="STRING" id="240303.SAMN05421677_10811"/>
<keyword evidence="1" id="KW-0175">Coiled coil</keyword>
<feature type="coiled-coil region" evidence="1">
    <location>
        <begin position="451"/>
        <end position="478"/>
    </location>
</feature>
<dbReference type="NCBIfam" id="TIGR01665">
    <property type="entry name" value="put_anti_recept"/>
    <property type="match status" value="1"/>
</dbReference>
<proteinExistence type="predicted"/>
<name>A0A1H0MEF4_HALAD</name>
<evidence type="ECO:0000259" key="2">
    <source>
        <dbReference type="Pfam" id="PF06605"/>
    </source>
</evidence>
<dbReference type="AlphaFoldDB" id="A0A1H0MEF4"/>
<dbReference type="Proteomes" id="UP000198860">
    <property type="component" value="Unassembled WGS sequence"/>
</dbReference>
<feature type="domain" description="Tail spike" evidence="2">
    <location>
        <begin position="147"/>
        <end position="418"/>
    </location>
</feature>
<accession>A0A1H0MEF4</accession>
<protein>
    <submittedName>
        <fullName evidence="3">Phage minor structural protein, N-terminal region</fullName>
    </submittedName>
</protein>